<evidence type="ECO:0000256" key="4">
    <source>
        <dbReference type="ARBA" id="ARBA00023136"/>
    </source>
</evidence>
<dbReference type="Gene3D" id="1.20.120.1630">
    <property type="match status" value="1"/>
</dbReference>
<accession>A0AAD2F6Q2</accession>
<proteinExistence type="predicted"/>
<evidence type="ECO:0000313" key="6">
    <source>
        <dbReference type="EMBL" id="CAJ0888730.1"/>
    </source>
</evidence>
<feature type="transmembrane region" description="Helical" evidence="5">
    <location>
        <begin position="102"/>
        <end position="120"/>
    </location>
</feature>
<keyword evidence="2 5" id="KW-0812">Transmembrane</keyword>
<feature type="transmembrane region" description="Helical" evidence="5">
    <location>
        <begin position="132"/>
        <end position="150"/>
    </location>
</feature>
<feature type="transmembrane region" description="Helical" evidence="5">
    <location>
        <begin position="71"/>
        <end position="90"/>
    </location>
</feature>
<dbReference type="EMBL" id="CAUDKO010000011">
    <property type="protein sequence ID" value="CAJ0888730.1"/>
    <property type="molecule type" value="Genomic_DNA"/>
</dbReference>
<evidence type="ECO:0008006" key="10">
    <source>
        <dbReference type="Google" id="ProtNLM"/>
    </source>
</evidence>
<dbReference type="InterPro" id="IPR052527">
    <property type="entry name" value="Metal_cation-efflux_comp"/>
</dbReference>
<dbReference type="AlphaFoldDB" id="A0AAD2F6Q2"/>
<dbReference type="Pfam" id="PF04191">
    <property type="entry name" value="PEMT"/>
    <property type="match status" value="1"/>
</dbReference>
<organism evidence="6 9">
    <name type="scientific">Ralstonia flatus</name>
    <dbReference type="NCBI Taxonomy" id="3058601"/>
    <lineage>
        <taxon>Bacteria</taxon>
        <taxon>Pseudomonadati</taxon>
        <taxon>Pseudomonadota</taxon>
        <taxon>Betaproteobacteria</taxon>
        <taxon>Burkholderiales</taxon>
        <taxon>Burkholderiaceae</taxon>
        <taxon>Ralstonia</taxon>
    </lineage>
</organism>
<reference evidence="6 8" key="1">
    <citation type="submission" date="2023-07" db="EMBL/GenBank/DDBJ databases">
        <authorList>
            <person name="Peeters C."/>
        </authorList>
    </citation>
    <scope>NUCLEOTIDE SEQUENCE</scope>
    <source>
        <strain evidence="7 8">LMG 32965</strain>
        <strain evidence="6">R-77567</strain>
    </source>
</reference>
<keyword evidence="8" id="KW-1185">Reference proteome</keyword>
<sequence>MAASLKMGLAAAVSIAAYLGLAALGWGGVGAFLANPARVALVVITVVLAIAALLAGGNLSAGEREDRANRWVLAVFGLIGFVSAWLPAYTDRHDLWCIDGEAVRWLGVVLYAAGGALRVWPVVVLGNRFSGLVAIQPGHTLVTGGIYQYVRNPSYLGLLIGTLGWGLGFRALAGVVLTLLLIPPLVARMRAEEALLQSQFGAEYDAYRARTWRLIPGLY</sequence>
<evidence type="ECO:0000256" key="2">
    <source>
        <dbReference type="ARBA" id="ARBA00022692"/>
    </source>
</evidence>
<dbReference type="EMBL" id="CAUDLI010000009">
    <property type="protein sequence ID" value="CAJ0894590.1"/>
    <property type="molecule type" value="Genomic_DNA"/>
</dbReference>
<evidence type="ECO:0000256" key="1">
    <source>
        <dbReference type="ARBA" id="ARBA00004127"/>
    </source>
</evidence>
<dbReference type="PANTHER" id="PTHR43847:SF1">
    <property type="entry name" value="BLL3993 PROTEIN"/>
    <property type="match status" value="1"/>
</dbReference>
<evidence type="ECO:0000313" key="8">
    <source>
        <dbReference type="Proteomes" id="UP001189792"/>
    </source>
</evidence>
<name>A0AAD2F6Q2_9RALS</name>
<evidence type="ECO:0000256" key="3">
    <source>
        <dbReference type="ARBA" id="ARBA00022989"/>
    </source>
</evidence>
<keyword evidence="3 5" id="KW-1133">Transmembrane helix</keyword>
<evidence type="ECO:0000313" key="7">
    <source>
        <dbReference type="EMBL" id="CAJ0894590.1"/>
    </source>
</evidence>
<dbReference type="PANTHER" id="PTHR43847">
    <property type="entry name" value="BLL3993 PROTEIN"/>
    <property type="match status" value="1"/>
</dbReference>
<dbReference type="InterPro" id="IPR007318">
    <property type="entry name" value="Phopholipid_MeTrfase"/>
</dbReference>
<dbReference type="Proteomes" id="UP001190491">
    <property type="component" value="Unassembled WGS sequence"/>
</dbReference>
<dbReference type="GO" id="GO:0012505">
    <property type="term" value="C:endomembrane system"/>
    <property type="evidence" value="ECO:0007669"/>
    <property type="project" value="UniProtKB-SubCell"/>
</dbReference>
<dbReference type="RefSeq" id="WP_206275184.1">
    <property type="nucleotide sequence ID" value="NZ_CAUDKO010000011.1"/>
</dbReference>
<comment type="caution">
    <text evidence="6">The sequence shown here is derived from an EMBL/GenBank/DDBJ whole genome shotgun (WGS) entry which is preliminary data.</text>
</comment>
<keyword evidence="4 5" id="KW-0472">Membrane</keyword>
<feature type="transmembrane region" description="Helical" evidence="5">
    <location>
        <begin position="37"/>
        <end position="59"/>
    </location>
</feature>
<comment type="subcellular location">
    <subcellularLocation>
        <location evidence="1">Endomembrane system</location>
        <topology evidence="1">Multi-pass membrane protein</topology>
    </subcellularLocation>
</comment>
<gene>
    <name evidence="7" type="ORF">R77564_03812</name>
    <name evidence="6" type="ORF">R77567_04043</name>
</gene>
<dbReference type="Proteomes" id="UP001189792">
    <property type="component" value="Unassembled WGS sequence"/>
</dbReference>
<evidence type="ECO:0000256" key="5">
    <source>
        <dbReference type="SAM" id="Phobius"/>
    </source>
</evidence>
<protein>
    <recommendedName>
        <fullName evidence="10">Isoprenylcysteine carboxyl methyltransferase</fullName>
    </recommendedName>
</protein>
<feature type="transmembrane region" description="Helical" evidence="5">
    <location>
        <begin position="156"/>
        <end position="182"/>
    </location>
</feature>
<evidence type="ECO:0000313" key="9">
    <source>
        <dbReference type="Proteomes" id="UP001190491"/>
    </source>
</evidence>